<comment type="caution">
    <text evidence="8">The sequence shown here is derived from an EMBL/GenBank/DDBJ whole genome shotgun (WGS) entry which is preliminary data.</text>
</comment>
<keyword evidence="5" id="KW-0482">Metalloprotease</keyword>
<evidence type="ECO:0000256" key="4">
    <source>
        <dbReference type="ARBA" id="ARBA00022833"/>
    </source>
</evidence>
<keyword evidence="4" id="KW-0862">Zinc</keyword>
<keyword evidence="9" id="KW-1185">Reference proteome</keyword>
<dbReference type="InterPro" id="IPR045886">
    <property type="entry name" value="ThiF/MoeB/HesA"/>
</dbReference>
<keyword evidence="1" id="KW-0645">Protease</keyword>
<dbReference type="GO" id="GO:0061503">
    <property type="term" value="F:tRNA threonylcarbamoyladenosine dehydratase"/>
    <property type="evidence" value="ECO:0007669"/>
    <property type="project" value="TreeGrafter"/>
</dbReference>
<sequence length="729" mass="80932">MIEFVPLEDFFDVEVDALVLKRTRCLVRALRRNTCFELISTMQFPQKAASTSKYRKNTPFFPIHEGEVLVCNVINQSIPTNNPFGIFPRERIAFVIPIDNDQAVGIFALRNNFPRLLHTNLSPKDCAVSLCLNNLDAQTVAASWTAERMLQQVQWWLEQSAEGTIHAAEQTPELPFFTGHELFVPAGITTDELRDTSRYWAVVRIAQKNDIHWVMRLLELDDIQRNASLPIYIVDLDTISHRPISFKPTTLSELANLLCDDADNLYHKLKNELKNKFQGGRAVLPNNNYVVILIRVKIQGVELSMEKFYAALVDISEQQLGIHLGALIKLNNANNYGAATEINGQTSGSPNRELLEQLQLELMEVTSLPTKNELQAWSGNPTNGPDGVLVGLGALGSELLQLWTRAGWGRWVLVDSDYLRPHNLARHAGYSEHIGMRKVAVAKQLAESINPSADDLLVFNEDICTTRAPELANALSNAELIVDATAGLPFSRRAGMDSNSKRITSLFLTPNGMGTVLMIEDKARNLPIHAIEAQYYRTLISSDCLADHLAPASDLFRSGTGCRDKSFVMPHSRVLAHAAILAEQTQLLSARDSGACRIWQHTQETGAVVMKEIALSTIVTRNSDDFTVIYDEGLIIKLRQYRQQGLSAGGRETGGVLFGYVDFSLMIIMLVDAFPAPPDSIATTTGFTRGVVGVSEACQLVSQRTLNQVNYVGEWHSHPRGHSAKHSPT</sequence>
<dbReference type="GO" id="GO:0046872">
    <property type="term" value="F:metal ion binding"/>
    <property type="evidence" value="ECO:0007669"/>
    <property type="project" value="UniProtKB-KW"/>
</dbReference>
<evidence type="ECO:0000256" key="5">
    <source>
        <dbReference type="ARBA" id="ARBA00023049"/>
    </source>
</evidence>
<evidence type="ECO:0000313" key="8">
    <source>
        <dbReference type="EMBL" id="MBR7798536.1"/>
    </source>
</evidence>
<dbReference type="AlphaFoldDB" id="A0A941E082"/>
<dbReference type="GO" id="GO:0061504">
    <property type="term" value="P:cyclic threonylcarbamoyladenosine biosynthetic process"/>
    <property type="evidence" value="ECO:0007669"/>
    <property type="project" value="TreeGrafter"/>
</dbReference>
<dbReference type="GO" id="GO:0008237">
    <property type="term" value="F:metallopeptidase activity"/>
    <property type="evidence" value="ECO:0007669"/>
    <property type="project" value="UniProtKB-KW"/>
</dbReference>
<dbReference type="PANTHER" id="PTHR43267:SF3">
    <property type="entry name" value="THIF PROTEIN"/>
    <property type="match status" value="1"/>
</dbReference>
<evidence type="ECO:0000259" key="7">
    <source>
        <dbReference type="Pfam" id="PF14464"/>
    </source>
</evidence>
<gene>
    <name evidence="8" type="ORF">KDM90_00745</name>
</gene>
<dbReference type="Gene3D" id="3.40.50.720">
    <property type="entry name" value="NAD(P)-binding Rossmann-like Domain"/>
    <property type="match status" value="1"/>
</dbReference>
<dbReference type="RefSeq" id="WP_212673706.1">
    <property type="nucleotide sequence ID" value="NZ_JAGSPJ010000001.1"/>
</dbReference>
<name>A0A941E082_9BURK</name>
<dbReference type="GO" id="GO:0008641">
    <property type="term" value="F:ubiquitin-like modifier activating enzyme activity"/>
    <property type="evidence" value="ECO:0007669"/>
    <property type="project" value="InterPro"/>
</dbReference>
<evidence type="ECO:0000256" key="2">
    <source>
        <dbReference type="ARBA" id="ARBA00022723"/>
    </source>
</evidence>
<dbReference type="InterPro" id="IPR000594">
    <property type="entry name" value="ThiF_NAD_FAD-bd"/>
</dbReference>
<evidence type="ECO:0000256" key="3">
    <source>
        <dbReference type="ARBA" id="ARBA00022801"/>
    </source>
</evidence>
<dbReference type="InterPro" id="IPR028090">
    <property type="entry name" value="JAB_dom_prok"/>
</dbReference>
<dbReference type="GO" id="GO:0016779">
    <property type="term" value="F:nucleotidyltransferase activity"/>
    <property type="evidence" value="ECO:0007669"/>
    <property type="project" value="UniProtKB-KW"/>
</dbReference>
<dbReference type="InterPro" id="IPR035985">
    <property type="entry name" value="Ubiquitin-activating_enz"/>
</dbReference>
<dbReference type="InterPro" id="IPR032865">
    <property type="entry name" value="Prok-E2_A"/>
</dbReference>
<evidence type="ECO:0000256" key="1">
    <source>
        <dbReference type="ARBA" id="ARBA00022670"/>
    </source>
</evidence>
<dbReference type="SUPFAM" id="SSF69572">
    <property type="entry name" value="Activating enzymes of the ubiquitin-like proteins"/>
    <property type="match status" value="1"/>
</dbReference>
<dbReference type="PANTHER" id="PTHR43267">
    <property type="entry name" value="TRNA THREONYLCARBAMOYLADENOSINE DEHYDRATASE"/>
    <property type="match status" value="1"/>
</dbReference>
<accession>A0A941E082</accession>
<reference evidence="8" key="1">
    <citation type="submission" date="2021-04" db="EMBL/GenBank/DDBJ databases">
        <title>novel species isolated from subtropical streams in China.</title>
        <authorList>
            <person name="Lu H."/>
        </authorList>
    </citation>
    <scope>NUCLEOTIDE SEQUENCE</scope>
    <source>
        <strain evidence="8">FT137W</strain>
    </source>
</reference>
<organism evidence="8 9">
    <name type="scientific">Undibacterium fentianense</name>
    <dbReference type="NCBI Taxonomy" id="2828728"/>
    <lineage>
        <taxon>Bacteria</taxon>
        <taxon>Pseudomonadati</taxon>
        <taxon>Pseudomonadota</taxon>
        <taxon>Betaproteobacteria</taxon>
        <taxon>Burkholderiales</taxon>
        <taxon>Oxalobacteraceae</taxon>
        <taxon>Undibacterium</taxon>
    </lineage>
</organism>
<keyword evidence="8" id="KW-0548">Nucleotidyltransferase</keyword>
<proteinExistence type="predicted"/>
<dbReference type="Pfam" id="PF14464">
    <property type="entry name" value="Prok-JAB"/>
    <property type="match status" value="1"/>
</dbReference>
<dbReference type="GO" id="GO:0006508">
    <property type="term" value="P:proteolysis"/>
    <property type="evidence" value="ECO:0007669"/>
    <property type="project" value="UniProtKB-KW"/>
</dbReference>
<keyword evidence="3" id="KW-0378">Hydrolase</keyword>
<keyword evidence="2" id="KW-0479">Metal-binding</keyword>
<evidence type="ECO:0000313" key="9">
    <source>
        <dbReference type="Proteomes" id="UP000678545"/>
    </source>
</evidence>
<dbReference type="Proteomes" id="UP000678545">
    <property type="component" value="Unassembled WGS sequence"/>
</dbReference>
<feature type="domain" description="JAB" evidence="7">
    <location>
        <begin position="639"/>
        <end position="723"/>
    </location>
</feature>
<dbReference type="Pfam" id="PF14457">
    <property type="entry name" value="Prok-E2_A"/>
    <property type="match status" value="1"/>
</dbReference>
<protein>
    <submittedName>
        <fullName evidence="8">ThiF family adenylyltransferase</fullName>
    </submittedName>
</protein>
<evidence type="ECO:0000259" key="6">
    <source>
        <dbReference type="Pfam" id="PF00899"/>
    </source>
</evidence>
<feature type="domain" description="THIF-type NAD/FAD binding fold" evidence="6">
    <location>
        <begin position="388"/>
        <end position="485"/>
    </location>
</feature>
<dbReference type="EMBL" id="JAGSPJ010000001">
    <property type="protein sequence ID" value="MBR7798536.1"/>
    <property type="molecule type" value="Genomic_DNA"/>
</dbReference>
<keyword evidence="8" id="KW-0808">Transferase</keyword>
<dbReference type="Pfam" id="PF00899">
    <property type="entry name" value="ThiF"/>
    <property type="match status" value="1"/>
</dbReference>